<feature type="chain" id="PRO_5042264126" description="BspA family leucine-rich repeat surface protein" evidence="2">
    <location>
        <begin position="26"/>
        <end position="287"/>
    </location>
</feature>
<feature type="signal peptide" evidence="2">
    <location>
        <begin position="1"/>
        <end position="25"/>
    </location>
</feature>
<accession>A0AAD2JNR3</accession>
<sequence>MRSSFLPTLFLGATTWCAIAQSVAAIDCFKDGQELRNAVIQFTGDGCSDDNNCNNDIVQKYGWPIGTWCVSEVTNMEAIFYTRSSFDDDISKWNVSAVNDMSWMFHGAELFNRDLSSWDVSSVTTMFSMFEDAATFNQDLSSWDVSSVTNMRDMFRDALLFNQDLSSWDVSSVKDMGWMFANTNSFNRDLSSWDVSSLTDTSDMFAGAKAFNQDLCSWGTKLPKNENIAAEMFPGSGCTYTTTDFEAGGPFCASTCGVSGASSVSTVSGCVATLLSVFLVNLFLLAH</sequence>
<protein>
    <recommendedName>
        <fullName evidence="5">BspA family leucine-rich repeat surface protein</fullName>
    </recommendedName>
</protein>
<keyword evidence="4" id="KW-1185">Reference proteome</keyword>
<dbReference type="AlphaFoldDB" id="A0AAD2JNR3"/>
<keyword evidence="1" id="KW-1133">Transmembrane helix</keyword>
<reference evidence="3" key="1">
    <citation type="submission" date="2023-08" db="EMBL/GenBank/DDBJ databases">
        <authorList>
            <person name="Audoor S."/>
            <person name="Bilcke G."/>
        </authorList>
    </citation>
    <scope>NUCLEOTIDE SEQUENCE</scope>
</reference>
<evidence type="ECO:0000313" key="3">
    <source>
        <dbReference type="EMBL" id="CAJ1967620.1"/>
    </source>
</evidence>
<keyword evidence="1" id="KW-0812">Transmembrane</keyword>
<dbReference type="EMBL" id="CAKOGP040002336">
    <property type="protein sequence ID" value="CAJ1967620.1"/>
    <property type="molecule type" value="Genomic_DNA"/>
</dbReference>
<organism evidence="3 4">
    <name type="scientific">Cylindrotheca closterium</name>
    <dbReference type="NCBI Taxonomy" id="2856"/>
    <lineage>
        <taxon>Eukaryota</taxon>
        <taxon>Sar</taxon>
        <taxon>Stramenopiles</taxon>
        <taxon>Ochrophyta</taxon>
        <taxon>Bacillariophyta</taxon>
        <taxon>Bacillariophyceae</taxon>
        <taxon>Bacillariophycidae</taxon>
        <taxon>Bacillariales</taxon>
        <taxon>Bacillariaceae</taxon>
        <taxon>Cylindrotheca</taxon>
    </lineage>
</organism>
<dbReference type="NCBIfam" id="TIGR02167">
    <property type="entry name" value="Liste_lipo_26"/>
    <property type="match status" value="3"/>
</dbReference>
<feature type="transmembrane region" description="Helical" evidence="1">
    <location>
        <begin position="264"/>
        <end position="286"/>
    </location>
</feature>
<evidence type="ECO:0000313" key="4">
    <source>
        <dbReference type="Proteomes" id="UP001295423"/>
    </source>
</evidence>
<evidence type="ECO:0000256" key="1">
    <source>
        <dbReference type="SAM" id="Phobius"/>
    </source>
</evidence>
<comment type="caution">
    <text evidence="3">The sequence shown here is derived from an EMBL/GenBank/DDBJ whole genome shotgun (WGS) entry which is preliminary data.</text>
</comment>
<dbReference type="Pfam" id="PF03382">
    <property type="entry name" value="DUF285"/>
    <property type="match status" value="1"/>
</dbReference>
<dbReference type="Proteomes" id="UP001295423">
    <property type="component" value="Unassembled WGS sequence"/>
</dbReference>
<proteinExistence type="predicted"/>
<name>A0AAD2JNR3_9STRA</name>
<dbReference type="InterPro" id="IPR005046">
    <property type="entry name" value="DUF285"/>
</dbReference>
<dbReference type="InterPro" id="IPR011889">
    <property type="entry name" value="Liste_lipo_26"/>
</dbReference>
<evidence type="ECO:0008006" key="5">
    <source>
        <dbReference type="Google" id="ProtNLM"/>
    </source>
</evidence>
<evidence type="ECO:0000256" key="2">
    <source>
        <dbReference type="SAM" id="SignalP"/>
    </source>
</evidence>
<keyword evidence="1" id="KW-0472">Membrane</keyword>
<gene>
    <name evidence="3" type="ORF">CYCCA115_LOCUS22858</name>
</gene>
<keyword evidence="2" id="KW-0732">Signal</keyword>